<dbReference type="InterPro" id="IPR047525">
    <property type="entry name" value="TfoX-like"/>
</dbReference>
<protein>
    <submittedName>
        <fullName evidence="3">TfoX/Sxy family protein</fullName>
    </submittedName>
</protein>
<organism evidence="3 4">
    <name type="scientific">Lysobacter gummosus</name>
    <dbReference type="NCBI Taxonomy" id="262324"/>
    <lineage>
        <taxon>Bacteria</taxon>
        <taxon>Pseudomonadati</taxon>
        <taxon>Pseudomonadota</taxon>
        <taxon>Gammaproteobacteria</taxon>
        <taxon>Lysobacterales</taxon>
        <taxon>Lysobacteraceae</taxon>
        <taxon>Lysobacter</taxon>
    </lineage>
</organism>
<name>A0ABY3XFE3_9GAMM</name>
<evidence type="ECO:0000313" key="4">
    <source>
        <dbReference type="Proteomes" id="UP000829194"/>
    </source>
</evidence>
<proteinExistence type="predicted"/>
<dbReference type="InterPro" id="IPR007077">
    <property type="entry name" value="TfoX_C"/>
</dbReference>
<dbReference type="Gene3D" id="1.10.150.20">
    <property type="entry name" value="5' to 3' exonuclease, C-terminal subdomain"/>
    <property type="match status" value="1"/>
</dbReference>
<dbReference type="PANTHER" id="PTHR36121:SF1">
    <property type="entry name" value="PROTEIN SXY"/>
    <property type="match status" value="1"/>
</dbReference>
<reference evidence="3 4" key="1">
    <citation type="submission" date="2022-03" db="EMBL/GenBank/DDBJ databases">
        <title>Complete genome sequence of Lysobacter capsici VKM B-2533 and Lysobacter gummosus 10.1.1, promising sources of lytic agents.</title>
        <authorList>
            <person name="Tarlachkov S.V."/>
            <person name="Kudryakova I.V."/>
            <person name="Afoshin A.S."/>
            <person name="Leontyevskaya E.A."/>
            <person name="Leontyevskaya N.V."/>
        </authorList>
    </citation>
    <scope>NUCLEOTIDE SEQUENCE [LARGE SCALE GENOMIC DNA]</scope>
    <source>
        <strain evidence="3 4">10.1.1</strain>
    </source>
</reference>
<keyword evidence="4" id="KW-1185">Reference proteome</keyword>
<dbReference type="PANTHER" id="PTHR36121">
    <property type="entry name" value="PROTEIN SXY"/>
    <property type="match status" value="1"/>
</dbReference>
<feature type="region of interest" description="Disordered" evidence="1">
    <location>
        <begin position="88"/>
        <end position="152"/>
    </location>
</feature>
<gene>
    <name evidence="3" type="ORF">MOV92_03460</name>
</gene>
<evidence type="ECO:0000313" key="3">
    <source>
        <dbReference type="EMBL" id="UNP30353.1"/>
    </source>
</evidence>
<dbReference type="Proteomes" id="UP000829194">
    <property type="component" value="Chromosome"/>
</dbReference>
<feature type="domain" description="TfoX C-terminal" evidence="2">
    <location>
        <begin position="7"/>
        <end position="77"/>
    </location>
</feature>
<dbReference type="EMBL" id="CP093547">
    <property type="protein sequence ID" value="UNP30353.1"/>
    <property type="molecule type" value="Genomic_DNA"/>
</dbReference>
<feature type="compositionally biased region" description="Basic and acidic residues" evidence="1">
    <location>
        <begin position="105"/>
        <end position="152"/>
    </location>
</feature>
<sequence>MTAAPKMRNIGPKSAAWLRQVGLRTHEDIAAIGTVEAFMRVKRAGFKPTLNLLYAIEGALLDCHWQEISEERRQELILAAEAATALLPAPRNKPAAAPVHTTMHAQEERFDEPTAFDAGHDRDDNDRDDGSDRDGPSDDDGHGSHDADDRND</sequence>
<dbReference type="RefSeq" id="WP_057941592.1">
    <property type="nucleotide sequence ID" value="NZ_CP011131.1"/>
</dbReference>
<evidence type="ECO:0000256" key="1">
    <source>
        <dbReference type="SAM" id="MobiDB-lite"/>
    </source>
</evidence>
<accession>A0ABY3XFE3</accession>
<evidence type="ECO:0000259" key="2">
    <source>
        <dbReference type="Pfam" id="PF04994"/>
    </source>
</evidence>
<dbReference type="Pfam" id="PF04994">
    <property type="entry name" value="TfoX_C"/>
    <property type="match status" value="1"/>
</dbReference>